<evidence type="ECO:0000256" key="1">
    <source>
        <dbReference type="SAM" id="MobiDB-lite"/>
    </source>
</evidence>
<sequence>MKRPGGRGAGPLGVDGVDVEVGHGSAVEQKGERGDDMKHVDAGRPAGRRTGLLLCLLASMALAGCGGPSERVVQGTQLAPGTDAHITADINSDAATTRLAVDVVHLAPPERIQAGSKHFVVWQRPSAESPWRRVGVLDYDARNRGGKLVETTVPYASFELLITVEQQMNPQSPSSAAVIGPASVG</sequence>
<proteinExistence type="predicted"/>
<feature type="region of interest" description="Disordered" evidence="1">
    <location>
        <begin position="1"/>
        <end position="20"/>
    </location>
</feature>
<dbReference type="EMBL" id="JEMB01001383">
    <property type="protein sequence ID" value="KYF88027.1"/>
    <property type="molecule type" value="Genomic_DNA"/>
</dbReference>
<dbReference type="Proteomes" id="UP000075635">
    <property type="component" value="Unassembled WGS sequence"/>
</dbReference>
<evidence type="ECO:0000313" key="2">
    <source>
        <dbReference type="EMBL" id="KYF88027.1"/>
    </source>
</evidence>
<feature type="compositionally biased region" description="Gly residues" evidence="1">
    <location>
        <begin position="1"/>
        <end position="13"/>
    </location>
</feature>
<reference evidence="2 3" key="1">
    <citation type="submission" date="2014-02" db="EMBL/GenBank/DDBJ databases">
        <title>The small core and large imbalanced accessory genome model reveals a collaborative survival strategy of Sorangium cellulosum strains in nature.</title>
        <authorList>
            <person name="Han K."/>
            <person name="Peng R."/>
            <person name="Blom J."/>
            <person name="Li Y.-Z."/>
        </authorList>
    </citation>
    <scope>NUCLEOTIDE SEQUENCE [LARGE SCALE GENOMIC DNA]</scope>
    <source>
        <strain evidence="2 3">So0011-07</strain>
    </source>
</reference>
<dbReference type="AlphaFoldDB" id="A0A150S6K7"/>
<name>A0A150S6K7_SORCE</name>
<evidence type="ECO:0000313" key="3">
    <source>
        <dbReference type="Proteomes" id="UP000075635"/>
    </source>
</evidence>
<gene>
    <name evidence="2" type="ORF">BE17_34610</name>
</gene>
<organism evidence="2 3">
    <name type="scientific">Sorangium cellulosum</name>
    <name type="common">Polyangium cellulosum</name>
    <dbReference type="NCBI Taxonomy" id="56"/>
    <lineage>
        <taxon>Bacteria</taxon>
        <taxon>Pseudomonadati</taxon>
        <taxon>Myxococcota</taxon>
        <taxon>Polyangia</taxon>
        <taxon>Polyangiales</taxon>
        <taxon>Polyangiaceae</taxon>
        <taxon>Sorangium</taxon>
    </lineage>
</organism>
<comment type="caution">
    <text evidence="2">The sequence shown here is derived from an EMBL/GenBank/DDBJ whole genome shotgun (WGS) entry which is preliminary data.</text>
</comment>
<protein>
    <submittedName>
        <fullName evidence="2">Uncharacterized protein</fullName>
    </submittedName>
</protein>
<accession>A0A150S6K7</accession>